<dbReference type="Proteomes" id="UP000767238">
    <property type="component" value="Unassembled WGS sequence"/>
</dbReference>
<accession>A0A9P8K1E1</accession>
<protein>
    <recommendedName>
        <fullName evidence="4">DRBM domain-containing protein</fullName>
    </recommendedName>
</protein>
<gene>
    <name evidence="2" type="ORF">KCV03_g9673</name>
</gene>
<dbReference type="Gene3D" id="3.30.160.20">
    <property type="match status" value="1"/>
</dbReference>
<evidence type="ECO:0000313" key="2">
    <source>
        <dbReference type="EMBL" id="KAH0211543.1"/>
    </source>
</evidence>
<dbReference type="EMBL" id="JAHFYH010000135">
    <property type="protein sequence ID" value="KAH0211543.1"/>
    <property type="molecule type" value="Genomic_DNA"/>
</dbReference>
<organism evidence="2 3">
    <name type="scientific">Aureobasidium melanogenum</name>
    <name type="common">Aureobasidium pullulans var. melanogenum</name>
    <dbReference type="NCBI Taxonomy" id="46634"/>
    <lineage>
        <taxon>Eukaryota</taxon>
        <taxon>Fungi</taxon>
        <taxon>Dikarya</taxon>
        <taxon>Ascomycota</taxon>
        <taxon>Pezizomycotina</taxon>
        <taxon>Dothideomycetes</taxon>
        <taxon>Dothideomycetidae</taxon>
        <taxon>Dothideales</taxon>
        <taxon>Saccotheciaceae</taxon>
        <taxon>Aureobasidium</taxon>
    </lineage>
</organism>
<reference evidence="2" key="1">
    <citation type="journal article" date="2021" name="J Fungi (Basel)">
        <title>Virulence traits and population genomics of the black yeast Aureobasidium melanogenum.</title>
        <authorList>
            <person name="Cernosa A."/>
            <person name="Sun X."/>
            <person name="Gostincar C."/>
            <person name="Fang C."/>
            <person name="Gunde-Cimerman N."/>
            <person name="Song Z."/>
        </authorList>
    </citation>
    <scope>NUCLEOTIDE SEQUENCE</scope>
    <source>
        <strain evidence="2">EXF-8016</strain>
    </source>
</reference>
<proteinExistence type="predicted"/>
<sequence>MMAASETQDHFPAYSYWHVDGFRGYDRYSTSTAEDSIDTNWIPRLFQWDNSYGWQANTRVSCYVRHDLPRPIYLFLIDAPLHRSRGGAVGKQISTRHHLPLAENRGGLVIPGLHGDHSHSLQESLLPSNNDFISLSDDFGTVSMDDEDFTESNIEDMESDPEPETSTAIDYWFGKMYLQCIVAEEVLRVPIGRCSLEAADSMLNTKLQQYPYEEALRSLQSQGIDRSDNIISSRRTAASQTEASRMALLTLVGNIVRTGRRGERGTLLACLRRNRGVDPSSDHQERLHTSTQDGRAEPPPQEGMWPSRPAIPREQRPTTLTEQDESPEEMAKYTMALEEHGDRIVLKPLDKYSNESLNPPRVKCFVSFGGLEEHGEARARKEAKHIASKKICEKLGILPA</sequence>
<name>A0A9P8K1E1_AURME</name>
<dbReference type="AlphaFoldDB" id="A0A9P8K1E1"/>
<feature type="non-terminal residue" evidence="2">
    <location>
        <position position="400"/>
    </location>
</feature>
<evidence type="ECO:0008006" key="4">
    <source>
        <dbReference type="Google" id="ProtNLM"/>
    </source>
</evidence>
<feature type="region of interest" description="Disordered" evidence="1">
    <location>
        <begin position="275"/>
        <end position="328"/>
    </location>
</feature>
<reference evidence="2" key="2">
    <citation type="submission" date="2021-08" db="EMBL/GenBank/DDBJ databases">
        <authorList>
            <person name="Gostincar C."/>
            <person name="Sun X."/>
            <person name="Song Z."/>
            <person name="Gunde-Cimerman N."/>
        </authorList>
    </citation>
    <scope>NUCLEOTIDE SEQUENCE</scope>
    <source>
        <strain evidence="2">EXF-8016</strain>
    </source>
</reference>
<evidence type="ECO:0000313" key="3">
    <source>
        <dbReference type="Proteomes" id="UP000767238"/>
    </source>
</evidence>
<comment type="caution">
    <text evidence="2">The sequence shown here is derived from an EMBL/GenBank/DDBJ whole genome shotgun (WGS) entry which is preliminary data.</text>
</comment>
<evidence type="ECO:0000256" key="1">
    <source>
        <dbReference type="SAM" id="MobiDB-lite"/>
    </source>
</evidence>